<keyword evidence="3" id="KW-1185">Reference proteome</keyword>
<keyword evidence="2" id="KW-0449">Lipoprotein</keyword>
<feature type="chain" id="PRO_5001577865" evidence="1">
    <location>
        <begin position="19"/>
        <end position="190"/>
    </location>
</feature>
<protein>
    <submittedName>
        <fullName evidence="2">Putative lipoprotein</fullName>
    </submittedName>
</protein>
<organism evidence="2 3">
    <name type="scientific">Hyphomonas hirschiana VP5</name>
    <dbReference type="NCBI Taxonomy" id="1280951"/>
    <lineage>
        <taxon>Bacteria</taxon>
        <taxon>Pseudomonadati</taxon>
        <taxon>Pseudomonadota</taxon>
        <taxon>Alphaproteobacteria</taxon>
        <taxon>Hyphomonadales</taxon>
        <taxon>Hyphomonadaceae</taxon>
        <taxon>Hyphomonas</taxon>
    </lineage>
</organism>
<dbReference type="Proteomes" id="UP000025061">
    <property type="component" value="Unassembled WGS sequence"/>
</dbReference>
<dbReference type="PATRIC" id="fig|1280951.3.peg.209"/>
<dbReference type="RefSeq" id="WP_011645868.1">
    <property type="nucleotide sequence ID" value="NZ_ARYI01000001.1"/>
</dbReference>
<reference evidence="2 3" key="1">
    <citation type="submission" date="2013-04" db="EMBL/GenBank/DDBJ databases">
        <title>Hyphomonas hirschiana VP5 Genome Sequencing.</title>
        <authorList>
            <person name="Lai Q."/>
            <person name="Shao Z."/>
        </authorList>
    </citation>
    <scope>NUCLEOTIDE SEQUENCE [LARGE SCALE GENOMIC DNA]</scope>
    <source>
        <strain evidence="2 3">VP5</strain>
    </source>
</reference>
<accession>A0A059G0N1</accession>
<proteinExistence type="predicted"/>
<name>A0A059G0N1_9PROT</name>
<dbReference type="AlphaFoldDB" id="A0A059G0N1"/>
<dbReference type="OrthoDB" id="7619237at2"/>
<gene>
    <name evidence="2" type="ORF">HHI_01030</name>
</gene>
<comment type="caution">
    <text evidence="2">The sequence shown here is derived from an EMBL/GenBank/DDBJ whole genome shotgun (WGS) entry which is preliminary data.</text>
</comment>
<evidence type="ECO:0000313" key="2">
    <source>
        <dbReference type="EMBL" id="KCZ96219.1"/>
    </source>
</evidence>
<dbReference type="EMBL" id="ARYI01000001">
    <property type="protein sequence ID" value="KCZ96219.1"/>
    <property type="molecule type" value="Genomic_DNA"/>
</dbReference>
<dbReference type="PROSITE" id="PS51257">
    <property type="entry name" value="PROKAR_LIPOPROTEIN"/>
    <property type="match status" value="1"/>
</dbReference>
<evidence type="ECO:0000256" key="1">
    <source>
        <dbReference type="SAM" id="SignalP"/>
    </source>
</evidence>
<evidence type="ECO:0000313" key="3">
    <source>
        <dbReference type="Proteomes" id="UP000025061"/>
    </source>
</evidence>
<keyword evidence="1" id="KW-0732">Signal</keyword>
<feature type="signal peptide" evidence="1">
    <location>
        <begin position="1"/>
        <end position="18"/>
    </location>
</feature>
<sequence>MRRVFAVISAILPAVAVACVYAPEGPPPEPVAALAAPAAPAPVPTRFVTLTATLPHAPSEGLPPSVLDPIEEGTPLLLDLTLMPPLTPSLRQSDGKYALAETCDFGVVEAGAVSLPTGSYHMLINAELGTPAANPASLLSCEYDASLMNEDSPGARWRLRGCFLPQSVSIPTATLWALSPLPASACGIGN</sequence>